<evidence type="ECO:0000313" key="1">
    <source>
        <dbReference type="EMBL" id="TWT75376.1"/>
    </source>
</evidence>
<dbReference type="GO" id="GO:0005840">
    <property type="term" value="C:ribosome"/>
    <property type="evidence" value="ECO:0007669"/>
    <property type="project" value="UniProtKB-KW"/>
</dbReference>
<keyword evidence="1" id="KW-0689">Ribosomal protein</keyword>
<protein>
    <submittedName>
        <fullName evidence="1">Sigma 54 modulation protein / S30EA ribosomal protein</fullName>
    </submittedName>
</protein>
<dbReference type="OrthoDB" id="121633at2"/>
<sequence length="121" mass="13970">MQIQTHTDNHIQGGEALYAHVQESVEHALERYERRITRVEVFLAEEHAHDKHVGHNEDFDKRCVMEARLRGLKPISVRHHSTTVRDAFEGAADKLRHLVEKTIGRLEQRHANGSVEIEPIV</sequence>
<dbReference type="InterPro" id="IPR003489">
    <property type="entry name" value="RHF/RaiA"/>
</dbReference>
<dbReference type="RefSeq" id="WP_146389805.1">
    <property type="nucleotide sequence ID" value="NZ_SJPK01000001.1"/>
</dbReference>
<dbReference type="Gene3D" id="3.30.160.100">
    <property type="entry name" value="Ribosome hibernation promotion factor-like"/>
    <property type="match status" value="1"/>
</dbReference>
<dbReference type="EMBL" id="SJPK01000001">
    <property type="protein sequence ID" value="TWT75376.1"/>
    <property type="molecule type" value="Genomic_DNA"/>
</dbReference>
<dbReference type="Proteomes" id="UP000318053">
    <property type="component" value="Unassembled WGS sequence"/>
</dbReference>
<dbReference type="InterPro" id="IPR036567">
    <property type="entry name" value="RHF-like"/>
</dbReference>
<reference evidence="1 2" key="1">
    <citation type="submission" date="2019-02" db="EMBL/GenBank/DDBJ databases">
        <title>Deep-cultivation of Planctomycetes and their phenomic and genomic characterization uncovers novel biology.</title>
        <authorList>
            <person name="Wiegand S."/>
            <person name="Jogler M."/>
            <person name="Boedeker C."/>
            <person name="Pinto D."/>
            <person name="Vollmers J."/>
            <person name="Rivas-Marin E."/>
            <person name="Kohn T."/>
            <person name="Peeters S.H."/>
            <person name="Heuer A."/>
            <person name="Rast P."/>
            <person name="Oberbeckmann S."/>
            <person name="Bunk B."/>
            <person name="Jeske O."/>
            <person name="Meyerdierks A."/>
            <person name="Storesund J.E."/>
            <person name="Kallscheuer N."/>
            <person name="Luecker S."/>
            <person name="Lage O.M."/>
            <person name="Pohl T."/>
            <person name="Merkel B.J."/>
            <person name="Hornburger P."/>
            <person name="Mueller R.-W."/>
            <person name="Bruemmer F."/>
            <person name="Labrenz M."/>
            <person name="Spormann A.M."/>
            <person name="Op Den Camp H."/>
            <person name="Overmann J."/>
            <person name="Amann R."/>
            <person name="Jetten M.S.M."/>
            <person name="Mascher T."/>
            <person name="Medema M.H."/>
            <person name="Devos D.P."/>
            <person name="Kaster A.-K."/>
            <person name="Ovreas L."/>
            <person name="Rohde M."/>
            <person name="Galperin M.Y."/>
            <person name="Jogler C."/>
        </authorList>
    </citation>
    <scope>NUCLEOTIDE SEQUENCE [LARGE SCALE GENOMIC DNA]</scope>
    <source>
        <strain evidence="1 2">CA85</strain>
    </source>
</reference>
<evidence type="ECO:0000313" key="2">
    <source>
        <dbReference type="Proteomes" id="UP000318053"/>
    </source>
</evidence>
<dbReference type="Pfam" id="PF02482">
    <property type="entry name" value="Ribosomal_S30AE"/>
    <property type="match status" value="1"/>
</dbReference>
<comment type="caution">
    <text evidence="1">The sequence shown here is derived from an EMBL/GenBank/DDBJ whole genome shotgun (WGS) entry which is preliminary data.</text>
</comment>
<dbReference type="SUPFAM" id="SSF69754">
    <property type="entry name" value="Ribosome binding protein Y (YfiA homologue)"/>
    <property type="match status" value="1"/>
</dbReference>
<name>A0A5C5YKH8_9BACT</name>
<accession>A0A5C5YKH8</accession>
<proteinExistence type="predicted"/>
<keyword evidence="2" id="KW-1185">Reference proteome</keyword>
<keyword evidence="1" id="KW-0687">Ribonucleoprotein</keyword>
<dbReference type="AlphaFoldDB" id="A0A5C5YKH8"/>
<organism evidence="1 2">
    <name type="scientific">Allorhodopirellula solitaria</name>
    <dbReference type="NCBI Taxonomy" id="2527987"/>
    <lineage>
        <taxon>Bacteria</taxon>
        <taxon>Pseudomonadati</taxon>
        <taxon>Planctomycetota</taxon>
        <taxon>Planctomycetia</taxon>
        <taxon>Pirellulales</taxon>
        <taxon>Pirellulaceae</taxon>
        <taxon>Allorhodopirellula</taxon>
    </lineage>
</organism>
<gene>
    <name evidence="1" type="ORF">CA85_06670</name>
</gene>